<feature type="domain" description="ABC transporter" evidence="1">
    <location>
        <begin position="17"/>
        <end position="58"/>
    </location>
</feature>
<dbReference type="SUPFAM" id="SSF52540">
    <property type="entry name" value="P-loop containing nucleoside triphosphate hydrolases"/>
    <property type="match status" value="1"/>
</dbReference>
<dbReference type="GeneID" id="84800449"/>
<dbReference type="GO" id="GO:0005524">
    <property type="term" value="F:ATP binding"/>
    <property type="evidence" value="ECO:0007669"/>
    <property type="project" value="UniProtKB-KW"/>
</dbReference>
<dbReference type="Gene3D" id="3.40.50.300">
    <property type="entry name" value="P-loop containing nucleotide triphosphate hydrolases"/>
    <property type="match status" value="1"/>
</dbReference>
<dbReference type="InterPro" id="IPR039421">
    <property type="entry name" value="Type_1_exporter"/>
</dbReference>
<dbReference type="InterPro" id="IPR027417">
    <property type="entry name" value="P-loop_NTPase"/>
</dbReference>
<evidence type="ECO:0000313" key="2">
    <source>
        <dbReference type="EMBL" id="EFM64878.1"/>
    </source>
</evidence>
<dbReference type="InterPro" id="IPR003439">
    <property type="entry name" value="ABC_transporter-like_ATP-bd"/>
</dbReference>
<dbReference type="Proteomes" id="UP000003244">
    <property type="component" value="Unassembled WGS sequence"/>
</dbReference>
<evidence type="ECO:0000259" key="1">
    <source>
        <dbReference type="Pfam" id="PF00005"/>
    </source>
</evidence>
<dbReference type="GO" id="GO:0016887">
    <property type="term" value="F:ATP hydrolysis activity"/>
    <property type="evidence" value="ECO:0007669"/>
    <property type="project" value="InterPro"/>
</dbReference>
<reference evidence="2 3" key="1">
    <citation type="submission" date="2010-08" db="EMBL/GenBank/DDBJ databases">
        <authorList>
            <person name="Harkins D.M."/>
            <person name="Madupu R."/>
            <person name="Durkin A.S."/>
            <person name="Torralba M."/>
            <person name="Methe B."/>
            <person name="Sutton G.G."/>
            <person name="Nelson K.E."/>
        </authorList>
    </citation>
    <scope>NUCLEOTIDE SEQUENCE [LARGE SCALE GENOMIC DNA]</scope>
    <source>
        <strain evidence="2 3">DSM 17678</strain>
    </source>
</reference>
<evidence type="ECO:0000313" key="3">
    <source>
        <dbReference type="Proteomes" id="UP000003244"/>
    </source>
</evidence>
<keyword evidence="3" id="KW-1185">Reference proteome</keyword>
<keyword evidence="2" id="KW-0067">ATP-binding</keyword>
<dbReference type="PANTHER" id="PTHR43394">
    <property type="entry name" value="ATP-DEPENDENT PERMEASE MDL1, MITOCHONDRIAL"/>
    <property type="match status" value="1"/>
</dbReference>
<dbReference type="PANTHER" id="PTHR43394:SF1">
    <property type="entry name" value="ATP-BINDING CASSETTE SUB-FAMILY B MEMBER 10, MITOCHONDRIAL"/>
    <property type="match status" value="1"/>
</dbReference>
<dbReference type="Pfam" id="PF00005">
    <property type="entry name" value="ABC_tran"/>
    <property type="match status" value="1"/>
</dbReference>
<dbReference type="AlphaFoldDB" id="E0E2J8"/>
<name>E0E2J8_9FIRM</name>
<dbReference type="STRING" id="596315.HMPREF0634_1437"/>
<comment type="caution">
    <text evidence="2">The sequence shown here is derived from an EMBL/GenBank/DDBJ whole genome shotgun (WGS) entry which is preliminary data.</text>
</comment>
<dbReference type="eggNOG" id="COG1132">
    <property type="taxonomic scope" value="Bacteria"/>
</dbReference>
<dbReference type="RefSeq" id="WP_007789143.1">
    <property type="nucleotide sequence ID" value="NZ_ADGQ01000038.1"/>
</dbReference>
<keyword evidence="2" id="KW-0547">Nucleotide-binding</keyword>
<organism evidence="2 3">
    <name type="scientific">Peptostreptococcus stomatis DSM 17678</name>
    <dbReference type="NCBI Taxonomy" id="596315"/>
    <lineage>
        <taxon>Bacteria</taxon>
        <taxon>Bacillati</taxon>
        <taxon>Bacillota</taxon>
        <taxon>Clostridia</taxon>
        <taxon>Peptostreptococcales</taxon>
        <taxon>Peptostreptococcaceae</taxon>
        <taxon>Peptostreptococcus</taxon>
    </lineage>
</organism>
<accession>E0E2J8</accession>
<dbReference type="GO" id="GO:0015421">
    <property type="term" value="F:ABC-type oligopeptide transporter activity"/>
    <property type="evidence" value="ECO:0007669"/>
    <property type="project" value="TreeGrafter"/>
</dbReference>
<protein>
    <submittedName>
        <fullName evidence="2">ABC transporter, ATP-binding protein</fullName>
    </submittedName>
</protein>
<sequence length="128" mass="14370">MICDKVGLSEYISSLKEGINTKIGERGVKISGGQKQRIAIARTILNDSDIIVLDEATSALDNISQSNIIKNLKGYLNNKIVVIIAHRLSTIRDVDNIYVLKDGKVIDKGNHDNLLRHSDQYKKLYYNE</sequence>
<dbReference type="EMBL" id="ADGQ01000038">
    <property type="protein sequence ID" value="EFM64878.1"/>
    <property type="molecule type" value="Genomic_DNA"/>
</dbReference>
<proteinExistence type="predicted"/>
<gene>
    <name evidence="2" type="ORF">HMPREF0634_1437</name>
</gene>